<proteinExistence type="predicted"/>
<organism evidence="1 2">
    <name type="scientific">Amphiprion ocellaris</name>
    <name type="common">Clown anemonefish</name>
    <dbReference type="NCBI Taxonomy" id="80972"/>
    <lineage>
        <taxon>Eukaryota</taxon>
        <taxon>Metazoa</taxon>
        <taxon>Chordata</taxon>
        <taxon>Craniata</taxon>
        <taxon>Vertebrata</taxon>
        <taxon>Euteleostomi</taxon>
        <taxon>Actinopterygii</taxon>
        <taxon>Neopterygii</taxon>
        <taxon>Teleostei</taxon>
        <taxon>Neoteleostei</taxon>
        <taxon>Acanthomorphata</taxon>
        <taxon>Ovalentaria</taxon>
        <taxon>Pomacentridae</taxon>
        <taxon>Amphiprion</taxon>
    </lineage>
</organism>
<sequence length="69" mass="8015">MFFLSGLCCEFSALKYNIACIFYIHFTSLSHRRKVCQNPLQQTYFCICLCCAHMMHTPNAVIFNSVLLK</sequence>
<reference evidence="1" key="3">
    <citation type="submission" date="2025-09" db="UniProtKB">
        <authorList>
            <consortium name="Ensembl"/>
        </authorList>
    </citation>
    <scope>IDENTIFICATION</scope>
</reference>
<accession>A0A3Q1BB92</accession>
<keyword evidence="2" id="KW-1185">Reference proteome</keyword>
<dbReference type="Ensembl" id="ENSAOCT00000016630.2">
    <property type="protein sequence ID" value="ENSAOCP00000009784.1"/>
    <property type="gene ID" value="ENSAOCG00000000877.2"/>
</dbReference>
<name>A0A3Q1BB92_AMPOC</name>
<dbReference type="Proteomes" id="UP001501940">
    <property type="component" value="Chromosome 14"/>
</dbReference>
<evidence type="ECO:0000313" key="2">
    <source>
        <dbReference type="Proteomes" id="UP001501940"/>
    </source>
</evidence>
<reference evidence="1 2" key="1">
    <citation type="submission" date="2022-01" db="EMBL/GenBank/DDBJ databases">
        <title>A chromosome-scale genome assembly of the false clownfish, Amphiprion ocellaris.</title>
        <authorList>
            <person name="Ryu T."/>
        </authorList>
    </citation>
    <scope>NUCLEOTIDE SEQUENCE [LARGE SCALE GENOMIC DNA]</scope>
</reference>
<protein>
    <submittedName>
        <fullName evidence="1">Uncharacterized protein</fullName>
    </submittedName>
</protein>
<reference evidence="1" key="2">
    <citation type="submission" date="2025-08" db="UniProtKB">
        <authorList>
            <consortium name="Ensembl"/>
        </authorList>
    </citation>
    <scope>IDENTIFICATION</scope>
</reference>
<dbReference type="AlphaFoldDB" id="A0A3Q1BB92"/>
<evidence type="ECO:0000313" key="1">
    <source>
        <dbReference type="Ensembl" id="ENSAOCP00000009784.1"/>
    </source>
</evidence>